<comment type="similarity">
    <text evidence="2">Belongs to the class-A beta-lactamase family.</text>
</comment>
<evidence type="ECO:0000256" key="2">
    <source>
        <dbReference type="ARBA" id="ARBA00009009"/>
    </source>
</evidence>
<protein>
    <recommendedName>
        <fullName evidence="3">beta-lactamase</fullName>
        <ecNumber evidence="3">3.5.2.6</ecNumber>
    </recommendedName>
</protein>
<comment type="caution">
    <text evidence="5">The sequence shown here is derived from an EMBL/GenBank/DDBJ whole genome shotgun (WGS) entry which is preliminary data.</text>
</comment>
<dbReference type="InterPro" id="IPR012338">
    <property type="entry name" value="Beta-lactam/transpept-like"/>
</dbReference>
<evidence type="ECO:0000313" key="5">
    <source>
        <dbReference type="EMBL" id="MFD1787327.1"/>
    </source>
</evidence>
<proteinExistence type="inferred from homology"/>
<dbReference type="EMBL" id="JBHUFC010000003">
    <property type="protein sequence ID" value="MFD1787327.1"/>
    <property type="molecule type" value="Genomic_DNA"/>
</dbReference>
<organism evidence="5 6">
    <name type="scientific">Sphingomonas floccifaciens</name>
    <dbReference type="NCBI Taxonomy" id="1844115"/>
    <lineage>
        <taxon>Bacteria</taxon>
        <taxon>Pseudomonadati</taxon>
        <taxon>Pseudomonadota</taxon>
        <taxon>Alphaproteobacteria</taxon>
        <taxon>Sphingomonadales</taxon>
        <taxon>Sphingomonadaceae</taxon>
        <taxon>Sphingomonas</taxon>
    </lineage>
</organism>
<keyword evidence="5" id="KW-0378">Hydrolase</keyword>
<keyword evidence="6" id="KW-1185">Reference proteome</keyword>
<evidence type="ECO:0000256" key="3">
    <source>
        <dbReference type="ARBA" id="ARBA00012865"/>
    </source>
</evidence>
<gene>
    <name evidence="5" type="ORF">ACFSC3_07060</name>
</gene>
<dbReference type="PRINTS" id="PR00118">
    <property type="entry name" value="BLACTAMASEA"/>
</dbReference>
<dbReference type="InterPro" id="IPR000871">
    <property type="entry name" value="Beta-lactam_class-A"/>
</dbReference>
<reference evidence="6" key="1">
    <citation type="journal article" date="2019" name="Int. J. Syst. Evol. Microbiol.">
        <title>The Global Catalogue of Microorganisms (GCM) 10K type strain sequencing project: providing services to taxonomists for standard genome sequencing and annotation.</title>
        <authorList>
            <consortium name="The Broad Institute Genomics Platform"/>
            <consortium name="The Broad Institute Genome Sequencing Center for Infectious Disease"/>
            <person name="Wu L."/>
            <person name="Ma J."/>
        </authorList>
    </citation>
    <scope>NUCLEOTIDE SEQUENCE [LARGE SCALE GENOMIC DNA]</scope>
    <source>
        <strain evidence="6">Q85</strain>
    </source>
</reference>
<evidence type="ECO:0000313" key="6">
    <source>
        <dbReference type="Proteomes" id="UP001597283"/>
    </source>
</evidence>
<dbReference type="Proteomes" id="UP001597283">
    <property type="component" value="Unassembled WGS sequence"/>
</dbReference>
<comment type="catalytic activity">
    <reaction evidence="1">
        <text>a beta-lactam + H2O = a substituted beta-amino acid</text>
        <dbReference type="Rhea" id="RHEA:20401"/>
        <dbReference type="ChEBI" id="CHEBI:15377"/>
        <dbReference type="ChEBI" id="CHEBI:35627"/>
        <dbReference type="ChEBI" id="CHEBI:140347"/>
        <dbReference type="EC" id="3.5.2.6"/>
    </reaction>
</comment>
<accession>A0ABW4NBH3</accession>
<dbReference type="InterPro" id="IPR045155">
    <property type="entry name" value="Beta-lactam_cat"/>
</dbReference>
<dbReference type="Gene3D" id="3.40.710.10">
    <property type="entry name" value="DD-peptidase/beta-lactamase superfamily"/>
    <property type="match status" value="1"/>
</dbReference>
<dbReference type="SUPFAM" id="SSF56601">
    <property type="entry name" value="beta-lactamase/transpeptidase-like"/>
    <property type="match status" value="1"/>
</dbReference>
<dbReference type="GO" id="GO:0016787">
    <property type="term" value="F:hydrolase activity"/>
    <property type="evidence" value="ECO:0007669"/>
    <property type="project" value="UniProtKB-KW"/>
</dbReference>
<sequence length="374" mass="40157">MTFLGSFTRIERAITLIGLAPVALIGAGIHGEPVPADLPPPSYQSFLPVPDARPRTPAPVGLTRAIETLRNNFDGLAGIAVRSVEDGWAIDSVDADRRMPQQSVSKLWVAMTVLDQIDAGRLTLDTPVTIRREDLTLFHQPVATLVAKDGAYVTNVRDLLKRAMTQSDNTANDSLLRTVGGPAAVRSFITRKGLGNIRFGPGERLLQAGTAGLTWRQDMAMGRAFEAARARLPASVRQAAYQNYVANPIDGAAPAAIANALARLKKGLLLSPQSTDYLIRTMESSKTGKYRMRGAVPPGWTFGHKTGTGQDLLGRTAGYNDVGLLVAPDGRTYAVAVMIGDTRRQIQDRQLLMQGVVSAIVANHRAPGDGFADR</sequence>
<dbReference type="EC" id="3.5.2.6" evidence="3"/>
<name>A0ABW4NBH3_9SPHN</name>
<dbReference type="Pfam" id="PF13354">
    <property type="entry name" value="Beta-lactamase2"/>
    <property type="match status" value="1"/>
</dbReference>
<evidence type="ECO:0000259" key="4">
    <source>
        <dbReference type="Pfam" id="PF13354"/>
    </source>
</evidence>
<dbReference type="PANTHER" id="PTHR35333">
    <property type="entry name" value="BETA-LACTAMASE"/>
    <property type="match status" value="1"/>
</dbReference>
<dbReference type="PANTHER" id="PTHR35333:SF3">
    <property type="entry name" value="BETA-LACTAMASE-TYPE TRANSPEPTIDASE FOLD CONTAINING PROTEIN"/>
    <property type="match status" value="1"/>
</dbReference>
<feature type="domain" description="Beta-lactamase class A catalytic" evidence="4">
    <location>
        <begin position="78"/>
        <end position="338"/>
    </location>
</feature>
<evidence type="ECO:0000256" key="1">
    <source>
        <dbReference type="ARBA" id="ARBA00001526"/>
    </source>
</evidence>